<reference evidence="2" key="1">
    <citation type="journal article" date="2010" name="PLoS Negl. Trop. Dis.">
        <title>The genome sequence of Trypanosoma brucei gambiense, causative agent of chronic human african trypanosomiasis.</title>
        <authorList>
            <person name="Jackson A.P."/>
            <person name="Sanders M."/>
            <person name="Berry A."/>
            <person name="McQuillan J."/>
            <person name="Aslett M.A."/>
            <person name="Quail M.A."/>
            <person name="Chukualim B."/>
            <person name="Capewell P."/>
            <person name="MacLeod A."/>
            <person name="Melville S.E."/>
            <person name="Gibson W."/>
            <person name="Barry J.D."/>
            <person name="Berriman M."/>
            <person name="Hertz-Fowler C."/>
        </authorList>
    </citation>
    <scope>NUCLEOTIDE SEQUENCE [LARGE SCALE GENOMIC DNA]</scope>
    <source>
        <strain evidence="2">MHOM/CI/86/DAL972</strain>
    </source>
</reference>
<evidence type="ECO:0000313" key="2">
    <source>
        <dbReference type="Proteomes" id="UP000002316"/>
    </source>
</evidence>
<dbReference type="EMBL" id="FN554966">
    <property type="protein sequence ID" value="CBH10165.1"/>
    <property type="molecule type" value="Genomic_DNA"/>
</dbReference>
<name>C9ZLF6_TRYB9</name>
<accession>C9ZLF6</accession>
<dbReference type="VEuPathDB" id="TriTrypDB:Tbg972.3.5070"/>
<sequence length="177" mass="20744">MYYHLHPLFPMHAHTPQREKKIHAHARFLSFCYYCYYYFLYFTLVPPCLYLNPIYTHTCTRTLVLPADLCMCVSSHLQALNQWGVEVEMEENRKSSREVGVGVCVVKHNLLLRYCFVLCFSTSFPPPLLLPFCAATTHKYIHNTQRTHTHTHTHTHTTNQSAKPAIFFQSQSFFLDP</sequence>
<dbReference type="AlphaFoldDB" id="C9ZLF6"/>
<proteinExistence type="predicted"/>
<dbReference type="KEGG" id="tbg:TbgDal_III5070"/>
<protein>
    <submittedName>
        <fullName evidence="1">Uncharacterized protein</fullName>
    </submittedName>
</protein>
<dbReference type="GeneID" id="23859312"/>
<organism evidence="1 2">
    <name type="scientific">Trypanosoma brucei gambiense (strain MHOM/CI/86/DAL972)</name>
    <dbReference type="NCBI Taxonomy" id="679716"/>
    <lineage>
        <taxon>Eukaryota</taxon>
        <taxon>Discoba</taxon>
        <taxon>Euglenozoa</taxon>
        <taxon>Kinetoplastea</taxon>
        <taxon>Metakinetoplastina</taxon>
        <taxon>Trypanosomatida</taxon>
        <taxon>Trypanosomatidae</taxon>
        <taxon>Trypanosoma</taxon>
    </lineage>
</organism>
<evidence type="ECO:0000313" key="1">
    <source>
        <dbReference type="EMBL" id="CBH10165.1"/>
    </source>
</evidence>
<gene>
    <name evidence="1" type="ORF">TbgDal_III5070</name>
</gene>
<dbReference type="Proteomes" id="UP000002316">
    <property type="component" value="Chromosome 3"/>
</dbReference>
<dbReference type="RefSeq" id="XP_011772455.1">
    <property type="nucleotide sequence ID" value="XM_011774153.1"/>
</dbReference>